<dbReference type="PANTHER" id="PTHR46680">
    <property type="entry name" value="NF-KAPPA-B INHIBITOR ALPHA"/>
    <property type="match status" value="1"/>
</dbReference>
<feature type="compositionally biased region" description="Acidic residues" evidence="4">
    <location>
        <begin position="382"/>
        <end position="396"/>
    </location>
</feature>
<feature type="repeat" description="ANK" evidence="3">
    <location>
        <begin position="320"/>
        <end position="342"/>
    </location>
</feature>
<feature type="region of interest" description="Disordered" evidence="4">
    <location>
        <begin position="377"/>
        <end position="406"/>
    </location>
</feature>
<feature type="repeat" description="ANK" evidence="3">
    <location>
        <begin position="286"/>
        <end position="318"/>
    </location>
</feature>
<keyword evidence="1" id="KW-0677">Repeat</keyword>
<dbReference type="InterPro" id="IPR051070">
    <property type="entry name" value="NF-kappa-B_inhibitor"/>
</dbReference>
<dbReference type="InterPro" id="IPR002110">
    <property type="entry name" value="Ankyrin_rpt"/>
</dbReference>
<dbReference type="PANTHER" id="PTHR46680:SF3">
    <property type="entry name" value="NF-KAPPA-B INHIBITOR CACTUS"/>
    <property type="match status" value="1"/>
</dbReference>
<keyword evidence="2 3" id="KW-0040">ANK repeat</keyword>
<dbReference type="Pfam" id="PF12796">
    <property type="entry name" value="Ank_2"/>
    <property type="match status" value="2"/>
</dbReference>
<gene>
    <name evidence="5" type="ORF">MAR_000668</name>
</gene>
<reference evidence="5" key="1">
    <citation type="submission" date="2022-11" db="EMBL/GenBank/DDBJ databases">
        <title>Centuries of genome instability and evolution in soft-shell clam transmissible cancer (bioRxiv).</title>
        <authorList>
            <person name="Hart S.F.M."/>
            <person name="Yonemitsu M.A."/>
            <person name="Giersch R.M."/>
            <person name="Beal B.F."/>
            <person name="Arriagada G."/>
            <person name="Davis B.W."/>
            <person name="Ostrander E.A."/>
            <person name="Goff S.P."/>
            <person name="Metzger M.J."/>
        </authorList>
    </citation>
    <scope>NUCLEOTIDE SEQUENCE</scope>
    <source>
        <strain evidence="5">MELC-2E11</strain>
        <tissue evidence="5">Siphon/mantle</tissue>
    </source>
</reference>
<dbReference type="PRINTS" id="PR01415">
    <property type="entry name" value="ANKYRIN"/>
</dbReference>
<feature type="repeat" description="ANK" evidence="3">
    <location>
        <begin position="202"/>
        <end position="234"/>
    </location>
</feature>
<protein>
    <submittedName>
        <fullName evidence="5">CACT-like protein</fullName>
    </submittedName>
</protein>
<evidence type="ECO:0000313" key="5">
    <source>
        <dbReference type="EMBL" id="WAR18830.1"/>
    </source>
</evidence>
<dbReference type="SMART" id="SM00248">
    <property type="entry name" value="ANK"/>
    <property type="match status" value="5"/>
</dbReference>
<evidence type="ECO:0000256" key="1">
    <source>
        <dbReference type="ARBA" id="ARBA00022737"/>
    </source>
</evidence>
<dbReference type="Gene3D" id="1.25.40.20">
    <property type="entry name" value="Ankyrin repeat-containing domain"/>
    <property type="match status" value="1"/>
</dbReference>
<evidence type="ECO:0000313" key="6">
    <source>
        <dbReference type="Proteomes" id="UP001164746"/>
    </source>
</evidence>
<dbReference type="EMBL" id="CP111022">
    <property type="protein sequence ID" value="WAR18830.1"/>
    <property type="molecule type" value="Genomic_DNA"/>
</dbReference>
<evidence type="ECO:0000256" key="4">
    <source>
        <dbReference type="SAM" id="MobiDB-lite"/>
    </source>
</evidence>
<dbReference type="PROSITE" id="PS50088">
    <property type="entry name" value="ANK_REPEAT"/>
    <property type="match status" value="4"/>
</dbReference>
<organism evidence="5 6">
    <name type="scientific">Mya arenaria</name>
    <name type="common">Soft-shell clam</name>
    <dbReference type="NCBI Taxonomy" id="6604"/>
    <lineage>
        <taxon>Eukaryota</taxon>
        <taxon>Metazoa</taxon>
        <taxon>Spiralia</taxon>
        <taxon>Lophotrochozoa</taxon>
        <taxon>Mollusca</taxon>
        <taxon>Bivalvia</taxon>
        <taxon>Autobranchia</taxon>
        <taxon>Heteroconchia</taxon>
        <taxon>Euheterodonta</taxon>
        <taxon>Imparidentia</taxon>
        <taxon>Neoheterodontei</taxon>
        <taxon>Myida</taxon>
        <taxon>Myoidea</taxon>
        <taxon>Myidae</taxon>
        <taxon>Mya</taxon>
    </lineage>
</organism>
<proteinExistence type="predicted"/>
<evidence type="ECO:0000256" key="2">
    <source>
        <dbReference type="ARBA" id="ARBA00023043"/>
    </source>
</evidence>
<dbReference type="InterPro" id="IPR036770">
    <property type="entry name" value="Ankyrin_rpt-contain_sf"/>
</dbReference>
<dbReference type="Proteomes" id="UP001164746">
    <property type="component" value="Chromosome 11"/>
</dbReference>
<dbReference type="SUPFAM" id="SSF48403">
    <property type="entry name" value="Ankyrin repeat"/>
    <property type="match status" value="1"/>
</dbReference>
<name>A0ABY7F9I3_MYAAR</name>
<sequence>MDNRELETDDIETDCEPMSEPEHITALKGKDGVAHRFAKDAMEDCEARFDSRFSSGYKSFDSIPSGDLPSVINEGRSCDDEGMIPVSTLKSLEDLKITADASKTFNNASNLPSNDEGFVSQELKSGDILMCTGDNETSVCKSENDDKERIELYFRFVDENFEQDDDGDTRLHTAIIQLLEGYALNILRWTPCHSFLNIRNNFLQTPLHLTAITRQPNLARKLVTSGAQIERRDHRGNTALHVASKEGYTDVAAVLLEPVTYEETRENMAGIPFQQIPQNLEARNYDGQVCVHLAAEGGHIDTLNLLLVKGADVNCRDGKSGRTVLHYAAESGHEPLFQYLLSVTSVDINCRTYGRLTPIMLARGRGHTALVRLLKERGATDDSVESEEEEMKEEPDDYKIAGNPVN</sequence>
<evidence type="ECO:0000256" key="3">
    <source>
        <dbReference type="PROSITE-ProRule" id="PRU00023"/>
    </source>
</evidence>
<keyword evidence="6" id="KW-1185">Reference proteome</keyword>
<feature type="repeat" description="ANK" evidence="3">
    <location>
        <begin position="235"/>
        <end position="257"/>
    </location>
</feature>
<accession>A0ABY7F9I3</accession>
<dbReference type="PROSITE" id="PS50297">
    <property type="entry name" value="ANK_REP_REGION"/>
    <property type="match status" value="3"/>
</dbReference>